<evidence type="ECO:0008006" key="4">
    <source>
        <dbReference type="Google" id="ProtNLM"/>
    </source>
</evidence>
<keyword evidence="1" id="KW-0812">Transmembrane</keyword>
<keyword evidence="3" id="KW-1185">Reference proteome</keyword>
<keyword evidence="1" id="KW-0472">Membrane</keyword>
<dbReference type="EMBL" id="JBHLTG010000007">
    <property type="protein sequence ID" value="MFC0681346.1"/>
    <property type="molecule type" value="Genomic_DNA"/>
</dbReference>
<proteinExistence type="predicted"/>
<evidence type="ECO:0000313" key="2">
    <source>
        <dbReference type="EMBL" id="MFC0681346.1"/>
    </source>
</evidence>
<organism evidence="2 3">
    <name type="scientific">Lysobacter korlensis</name>
    <dbReference type="NCBI Taxonomy" id="553636"/>
    <lineage>
        <taxon>Bacteria</taxon>
        <taxon>Pseudomonadati</taxon>
        <taxon>Pseudomonadota</taxon>
        <taxon>Gammaproteobacteria</taxon>
        <taxon>Lysobacterales</taxon>
        <taxon>Lysobacteraceae</taxon>
        <taxon>Lysobacter</taxon>
    </lineage>
</organism>
<feature type="transmembrane region" description="Helical" evidence="1">
    <location>
        <begin position="6"/>
        <end position="24"/>
    </location>
</feature>
<name>A0ABV6RX31_9GAMM</name>
<feature type="transmembrane region" description="Helical" evidence="1">
    <location>
        <begin position="31"/>
        <end position="52"/>
    </location>
</feature>
<dbReference type="RefSeq" id="WP_386673876.1">
    <property type="nucleotide sequence ID" value="NZ_JBHLTG010000007.1"/>
</dbReference>
<sequence>MRKILFNSAIISALIGAFNVIGVTRKGPRDWRLILMWISWAATTAIAVGTIVKQASDKDDQLEF</sequence>
<protein>
    <recommendedName>
        <fullName evidence="4">Holin</fullName>
    </recommendedName>
</protein>
<evidence type="ECO:0000256" key="1">
    <source>
        <dbReference type="SAM" id="Phobius"/>
    </source>
</evidence>
<keyword evidence="1" id="KW-1133">Transmembrane helix</keyword>
<comment type="caution">
    <text evidence="2">The sequence shown here is derived from an EMBL/GenBank/DDBJ whole genome shotgun (WGS) entry which is preliminary data.</text>
</comment>
<accession>A0ABV6RX31</accession>
<dbReference type="Proteomes" id="UP001589896">
    <property type="component" value="Unassembled WGS sequence"/>
</dbReference>
<evidence type="ECO:0000313" key="3">
    <source>
        <dbReference type="Proteomes" id="UP001589896"/>
    </source>
</evidence>
<reference evidence="2 3" key="1">
    <citation type="submission" date="2024-09" db="EMBL/GenBank/DDBJ databases">
        <authorList>
            <person name="Sun Q."/>
            <person name="Mori K."/>
        </authorList>
    </citation>
    <scope>NUCLEOTIDE SEQUENCE [LARGE SCALE GENOMIC DNA]</scope>
    <source>
        <strain evidence="2 3">KCTC 23076</strain>
    </source>
</reference>
<gene>
    <name evidence="2" type="ORF">ACFFGH_26240</name>
</gene>